<dbReference type="GO" id="GO:0032982">
    <property type="term" value="C:myosin filament"/>
    <property type="evidence" value="ECO:0007669"/>
    <property type="project" value="TreeGrafter"/>
</dbReference>
<dbReference type="GO" id="GO:0051015">
    <property type="term" value="F:actin filament binding"/>
    <property type="evidence" value="ECO:0007669"/>
    <property type="project" value="TreeGrafter"/>
</dbReference>
<protein>
    <submittedName>
        <fullName evidence="3">Uncharacterized protein</fullName>
    </submittedName>
</protein>
<dbReference type="EMBL" id="FN649755">
    <property type="protein sequence ID" value="CBJ28456.1"/>
    <property type="molecule type" value="Genomic_DNA"/>
</dbReference>
<gene>
    <name evidence="3" type="ORF">Esi_0106_0035</name>
</gene>
<evidence type="ECO:0000313" key="4">
    <source>
        <dbReference type="Proteomes" id="UP000002630"/>
    </source>
</evidence>
<feature type="compositionally biased region" description="Basic residues" evidence="2">
    <location>
        <begin position="1067"/>
        <end position="1077"/>
    </location>
</feature>
<dbReference type="GO" id="GO:0000146">
    <property type="term" value="F:microfilament motor activity"/>
    <property type="evidence" value="ECO:0007669"/>
    <property type="project" value="TreeGrafter"/>
</dbReference>
<evidence type="ECO:0000313" key="3">
    <source>
        <dbReference type="EMBL" id="CBJ28456.1"/>
    </source>
</evidence>
<dbReference type="EMBL" id="FN647746">
    <property type="protein sequence ID" value="CBJ28456.1"/>
    <property type="molecule type" value="Genomic_DNA"/>
</dbReference>
<evidence type="ECO:0000256" key="1">
    <source>
        <dbReference type="SAM" id="Coils"/>
    </source>
</evidence>
<feature type="coiled-coil region" evidence="1">
    <location>
        <begin position="252"/>
        <end position="286"/>
    </location>
</feature>
<keyword evidence="1" id="KW-0175">Coiled coil</keyword>
<feature type="compositionally biased region" description="Polar residues" evidence="2">
    <location>
        <begin position="472"/>
        <end position="489"/>
    </location>
</feature>
<feature type="coiled-coil region" evidence="1">
    <location>
        <begin position="380"/>
        <end position="417"/>
    </location>
</feature>
<evidence type="ECO:0000256" key="2">
    <source>
        <dbReference type="SAM" id="MobiDB-lite"/>
    </source>
</evidence>
<dbReference type="Proteomes" id="UP000002630">
    <property type="component" value="Linkage Group LG30"/>
</dbReference>
<organism evidence="3 4">
    <name type="scientific">Ectocarpus siliculosus</name>
    <name type="common">Brown alga</name>
    <name type="synonym">Conferva siliculosa</name>
    <dbReference type="NCBI Taxonomy" id="2880"/>
    <lineage>
        <taxon>Eukaryota</taxon>
        <taxon>Sar</taxon>
        <taxon>Stramenopiles</taxon>
        <taxon>Ochrophyta</taxon>
        <taxon>PX clade</taxon>
        <taxon>Phaeophyceae</taxon>
        <taxon>Ectocarpales</taxon>
        <taxon>Ectocarpaceae</taxon>
        <taxon>Ectocarpus</taxon>
    </lineage>
</organism>
<reference evidence="3 4" key="1">
    <citation type="journal article" date="2010" name="Nature">
        <title>The Ectocarpus genome and the independent evolution of multicellularity in brown algae.</title>
        <authorList>
            <person name="Cock J.M."/>
            <person name="Sterck L."/>
            <person name="Rouze P."/>
            <person name="Scornet D."/>
            <person name="Allen A.E."/>
            <person name="Amoutzias G."/>
            <person name="Anthouard V."/>
            <person name="Artiguenave F."/>
            <person name="Aury J.M."/>
            <person name="Badger J.H."/>
            <person name="Beszteri B."/>
            <person name="Billiau K."/>
            <person name="Bonnet E."/>
            <person name="Bothwell J.H."/>
            <person name="Bowler C."/>
            <person name="Boyen C."/>
            <person name="Brownlee C."/>
            <person name="Carrano C.J."/>
            <person name="Charrier B."/>
            <person name="Cho G.Y."/>
            <person name="Coelho S.M."/>
            <person name="Collen J."/>
            <person name="Corre E."/>
            <person name="Da Silva C."/>
            <person name="Delage L."/>
            <person name="Delaroque N."/>
            <person name="Dittami S.M."/>
            <person name="Doulbeau S."/>
            <person name="Elias M."/>
            <person name="Farnham G."/>
            <person name="Gachon C.M."/>
            <person name="Gschloessl B."/>
            <person name="Heesch S."/>
            <person name="Jabbari K."/>
            <person name="Jubin C."/>
            <person name="Kawai H."/>
            <person name="Kimura K."/>
            <person name="Kloareg B."/>
            <person name="Kupper F.C."/>
            <person name="Lang D."/>
            <person name="Le Bail A."/>
            <person name="Leblanc C."/>
            <person name="Lerouge P."/>
            <person name="Lohr M."/>
            <person name="Lopez P.J."/>
            <person name="Martens C."/>
            <person name="Maumus F."/>
            <person name="Michel G."/>
            <person name="Miranda-Saavedra D."/>
            <person name="Morales J."/>
            <person name="Moreau H."/>
            <person name="Motomura T."/>
            <person name="Nagasato C."/>
            <person name="Napoli C.A."/>
            <person name="Nelson D.R."/>
            <person name="Nyvall-Collen P."/>
            <person name="Peters A.F."/>
            <person name="Pommier C."/>
            <person name="Potin P."/>
            <person name="Poulain J."/>
            <person name="Quesneville H."/>
            <person name="Read B."/>
            <person name="Rensing S.A."/>
            <person name="Ritter A."/>
            <person name="Rousvoal S."/>
            <person name="Samanta M."/>
            <person name="Samson G."/>
            <person name="Schroeder D.C."/>
            <person name="Segurens B."/>
            <person name="Strittmatter M."/>
            <person name="Tonon T."/>
            <person name="Tregear J.W."/>
            <person name="Valentin K."/>
            <person name="von Dassow P."/>
            <person name="Yamagishi T."/>
            <person name="Van de Peer Y."/>
            <person name="Wincker P."/>
        </authorList>
    </citation>
    <scope>NUCLEOTIDE SEQUENCE [LARGE SCALE GENOMIC DNA]</scope>
    <source>
        <strain evidence="4">Ec32 / CCAP1310/4</strain>
    </source>
</reference>
<accession>D7FH85</accession>
<feature type="coiled-coil region" evidence="1">
    <location>
        <begin position="160"/>
        <end position="222"/>
    </location>
</feature>
<dbReference type="AlphaFoldDB" id="D7FH85"/>
<proteinExistence type="predicted"/>
<dbReference type="GO" id="GO:0005737">
    <property type="term" value="C:cytoplasm"/>
    <property type="evidence" value="ECO:0007669"/>
    <property type="project" value="TreeGrafter"/>
</dbReference>
<dbReference type="OrthoDB" id="10439533at2759"/>
<feature type="region of interest" description="Disordered" evidence="2">
    <location>
        <begin position="1012"/>
        <end position="1077"/>
    </location>
</feature>
<dbReference type="PANTHER" id="PTHR45615:SF40">
    <property type="entry name" value="MYOSIN HEAVY CHAIN, NON-MUSCLE"/>
    <property type="match status" value="1"/>
</dbReference>
<dbReference type="InParanoid" id="D7FH85"/>
<feature type="compositionally biased region" description="Low complexity" evidence="2">
    <location>
        <begin position="1021"/>
        <end position="1040"/>
    </location>
</feature>
<feature type="region of interest" description="Disordered" evidence="2">
    <location>
        <begin position="463"/>
        <end position="489"/>
    </location>
</feature>
<dbReference type="PANTHER" id="PTHR45615">
    <property type="entry name" value="MYOSIN HEAVY CHAIN, NON-MUSCLE"/>
    <property type="match status" value="1"/>
</dbReference>
<name>D7FH85_ECTSI</name>
<feature type="coiled-coil region" evidence="1">
    <location>
        <begin position="316"/>
        <end position="353"/>
    </location>
</feature>
<dbReference type="STRING" id="2880.D7FH85"/>
<keyword evidence="4" id="KW-1185">Reference proteome</keyword>
<sequence length="1077" mass="118578">MGVFGRTLGWLKTAGASILRTPVEIAQRHRDVVCLMLEEDCSSSFLSSKMLGTDEAAVFIVTVVAMVLVKRWRRGGRFLQDQVCDEDGADEDAEGEQDAAAAAAAQEAAEEKVHLLEGVNQEVLDRLDEEQRQRVVFEGAVEAQREGHRNQVAAMQRRLQAELASEHQQHQENLDRAHELLATRNRDNEVLVEQAAAAERTVEEMRREREAAAIVATQLQEEHQLAAVRLSEQNQARLAAVREELATSDDEKAVWSQRATVAERQVEEINREREAAAIVAAQLQEEQQLAAVRLSEQNLARLAAVREELATSDDEKAAWTQRATVAERQVEEIKREREAAAIAAAQLQEEQQLAAVRLSEQNQARLAAVREELATSDDEKAAWTQRATVAERQVEEIKREREAAAIAAAQLQEEQQLAAVRLSEQNQARLAAVREELATSDEEKAAWTQRATVAERQVEEIKRRTAEETGQRETPTFNADVNETSATSSKVQQHRLAGYEKMATHTKPLVEGVQAWSDKSVIITIDNCGNCYQSSWFLVTILWAVQCPKRLRELIIKLLRGFAQDGALVHVPPHYQRYVEAVFLFLITTQKCWGYHASFPENDDGDDDFGIKQAVRIVEILSDVRGLATGTVEGGCNEDSLGLHLKRGLAIVARAFDVSWANRNGFPNMDIVATLHQSMEFDVGLQLTLMKSARDAVEDAHHPPSTLPPYVPQDIMRPACSLGYIVGMAMEDMGNNGHANRTRYVEAVFLFLITTQKCWGYHASFPENDDGDDDFGIKQAVRIVEILSDVRGLATGTVEGGCNEDSLGLHLKRGLAIVARAFDVSWANRNGFPNMDIVATLHQSMEFDVGLQLTLMKSARDAVEDAHHPPSTLPPYVPQDIMRPACSLGYIVGMAMEDMGNNGHANRTDLTDTYASIATEAAEAQGRPNHTSIAGMLVWKASCPHYNVNVQSGALANALASTFGLDLSEGDAVASAELREGSRWQRENAMGIGGAIDPDELELLMAEARKVEAATSNPQDSSAAAAAAAPASSPASLAAANRNDAQRPLPGTNDGVHASSEPWKTSERRRRKKKKKK</sequence>
<dbReference type="GO" id="GO:0016460">
    <property type="term" value="C:myosin II complex"/>
    <property type="evidence" value="ECO:0007669"/>
    <property type="project" value="TreeGrafter"/>
</dbReference>